<dbReference type="EMBL" id="CVRI01000047">
    <property type="protein sequence ID" value="CRK97748.1"/>
    <property type="molecule type" value="Genomic_DNA"/>
</dbReference>
<keyword evidence="1" id="KW-0472">Membrane</keyword>
<feature type="transmembrane region" description="Helical" evidence="1">
    <location>
        <begin position="23"/>
        <end position="41"/>
    </location>
</feature>
<proteinExistence type="predicted"/>
<dbReference type="Proteomes" id="UP000183832">
    <property type="component" value="Unassembled WGS sequence"/>
</dbReference>
<sequence length="72" mass="8278">MIPSGTSVTYVTPDFYRKQLHSIKWFILPCFFLSIFIAILLKLRTQISNSKSSSLTSIMLIPKERMGKVLKI</sequence>
<evidence type="ECO:0000313" key="3">
    <source>
        <dbReference type="Proteomes" id="UP000183832"/>
    </source>
</evidence>
<name>A0A1J1IDW6_9DIPT</name>
<protein>
    <submittedName>
        <fullName evidence="2">CLUMA_CG011128, isoform A</fullName>
    </submittedName>
</protein>
<accession>A0A1J1IDW6</accession>
<evidence type="ECO:0000313" key="2">
    <source>
        <dbReference type="EMBL" id="CRK97748.1"/>
    </source>
</evidence>
<keyword evidence="1" id="KW-1133">Transmembrane helix</keyword>
<organism evidence="2 3">
    <name type="scientific">Clunio marinus</name>
    <dbReference type="NCBI Taxonomy" id="568069"/>
    <lineage>
        <taxon>Eukaryota</taxon>
        <taxon>Metazoa</taxon>
        <taxon>Ecdysozoa</taxon>
        <taxon>Arthropoda</taxon>
        <taxon>Hexapoda</taxon>
        <taxon>Insecta</taxon>
        <taxon>Pterygota</taxon>
        <taxon>Neoptera</taxon>
        <taxon>Endopterygota</taxon>
        <taxon>Diptera</taxon>
        <taxon>Nematocera</taxon>
        <taxon>Chironomoidea</taxon>
        <taxon>Chironomidae</taxon>
        <taxon>Clunio</taxon>
    </lineage>
</organism>
<reference evidence="2 3" key="1">
    <citation type="submission" date="2015-04" db="EMBL/GenBank/DDBJ databases">
        <authorList>
            <person name="Syromyatnikov M.Y."/>
            <person name="Popov V.N."/>
        </authorList>
    </citation>
    <scope>NUCLEOTIDE SEQUENCE [LARGE SCALE GENOMIC DNA]</scope>
</reference>
<keyword evidence="1" id="KW-0812">Transmembrane</keyword>
<keyword evidence="3" id="KW-1185">Reference proteome</keyword>
<gene>
    <name evidence="2" type="ORF">CLUMA_CG011128</name>
</gene>
<evidence type="ECO:0000256" key="1">
    <source>
        <dbReference type="SAM" id="Phobius"/>
    </source>
</evidence>
<dbReference type="AlphaFoldDB" id="A0A1J1IDW6"/>